<dbReference type="OrthoDB" id="10561811at2759"/>
<sequence length="130" mass="14443">MSQTLHAYRLTKYVYVQNQEVMTYKDSDESMTCNAVRALQQAKEQNNTAMSVVSSNSRASNISESILTNHISEISSSSYLHIWGAENVSNQRQRTFDVLNIINTFLAHASSQNLNVVAMVIDSTSAYASA</sequence>
<accession>A0A9N9JL75</accession>
<feature type="non-terminal residue" evidence="1">
    <location>
        <position position="1"/>
    </location>
</feature>
<gene>
    <name evidence="1" type="ORF">CPELLU_LOCUS16440</name>
</gene>
<comment type="caution">
    <text evidence="1">The sequence shown here is derived from an EMBL/GenBank/DDBJ whole genome shotgun (WGS) entry which is preliminary data.</text>
</comment>
<proteinExistence type="predicted"/>
<keyword evidence="2" id="KW-1185">Reference proteome</keyword>
<organism evidence="1 2">
    <name type="scientific">Cetraspora pellucida</name>
    <dbReference type="NCBI Taxonomy" id="1433469"/>
    <lineage>
        <taxon>Eukaryota</taxon>
        <taxon>Fungi</taxon>
        <taxon>Fungi incertae sedis</taxon>
        <taxon>Mucoromycota</taxon>
        <taxon>Glomeromycotina</taxon>
        <taxon>Glomeromycetes</taxon>
        <taxon>Diversisporales</taxon>
        <taxon>Gigasporaceae</taxon>
        <taxon>Cetraspora</taxon>
    </lineage>
</organism>
<dbReference type="Proteomes" id="UP000789759">
    <property type="component" value="Unassembled WGS sequence"/>
</dbReference>
<protein>
    <submittedName>
        <fullName evidence="1">14223_t:CDS:1</fullName>
    </submittedName>
</protein>
<reference evidence="1" key="1">
    <citation type="submission" date="2021-06" db="EMBL/GenBank/DDBJ databases">
        <authorList>
            <person name="Kallberg Y."/>
            <person name="Tangrot J."/>
            <person name="Rosling A."/>
        </authorList>
    </citation>
    <scope>NUCLEOTIDE SEQUENCE</scope>
    <source>
        <strain evidence="1">FL966</strain>
    </source>
</reference>
<dbReference type="EMBL" id="CAJVQA010024328">
    <property type="protein sequence ID" value="CAG8781941.1"/>
    <property type="molecule type" value="Genomic_DNA"/>
</dbReference>
<evidence type="ECO:0000313" key="1">
    <source>
        <dbReference type="EMBL" id="CAG8781941.1"/>
    </source>
</evidence>
<dbReference type="AlphaFoldDB" id="A0A9N9JL75"/>
<name>A0A9N9JL75_9GLOM</name>
<evidence type="ECO:0000313" key="2">
    <source>
        <dbReference type="Proteomes" id="UP000789759"/>
    </source>
</evidence>